<protein>
    <submittedName>
        <fullName evidence="1">Uncharacterized protein</fullName>
    </submittedName>
</protein>
<evidence type="ECO:0000313" key="2">
    <source>
        <dbReference type="Proteomes" id="UP000011996"/>
    </source>
</evidence>
<organism evidence="1 2">
    <name type="scientific">Rhodopirellula europaea SH398</name>
    <dbReference type="NCBI Taxonomy" id="1263868"/>
    <lineage>
        <taxon>Bacteria</taxon>
        <taxon>Pseudomonadati</taxon>
        <taxon>Planctomycetota</taxon>
        <taxon>Planctomycetia</taxon>
        <taxon>Pirellulales</taxon>
        <taxon>Pirellulaceae</taxon>
        <taxon>Rhodopirellula</taxon>
    </lineage>
</organism>
<gene>
    <name evidence="1" type="ORF">RESH_03110</name>
</gene>
<accession>M5SJD4</accession>
<proteinExistence type="predicted"/>
<dbReference type="STRING" id="1263868.RESH_03110"/>
<sequence length="53" mass="6100">MCRGSEKVDSSGLQRYSPALVPSPRLWLFTEGPRDADLAAVFHFAPMWLHLRW</sequence>
<comment type="caution">
    <text evidence="1">The sequence shown here is derived from an EMBL/GenBank/DDBJ whole genome shotgun (WGS) entry which is preliminary data.</text>
</comment>
<dbReference type="EMBL" id="ANOF01000097">
    <property type="protein sequence ID" value="EMI26304.1"/>
    <property type="molecule type" value="Genomic_DNA"/>
</dbReference>
<name>M5SJD4_9BACT</name>
<evidence type="ECO:0000313" key="1">
    <source>
        <dbReference type="EMBL" id="EMI26304.1"/>
    </source>
</evidence>
<dbReference type="Proteomes" id="UP000011996">
    <property type="component" value="Unassembled WGS sequence"/>
</dbReference>
<dbReference type="AlphaFoldDB" id="M5SJD4"/>
<reference evidence="1 2" key="1">
    <citation type="journal article" date="2013" name="Mar. Genomics">
        <title>Expression of sulfatases in Rhodopirellula baltica and the diversity of sulfatases in the genus Rhodopirellula.</title>
        <authorList>
            <person name="Wegner C.E."/>
            <person name="Richter-Heitmann T."/>
            <person name="Klindworth A."/>
            <person name="Klockow C."/>
            <person name="Richter M."/>
            <person name="Achstetter T."/>
            <person name="Glockner F.O."/>
            <person name="Harder J."/>
        </authorList>
    </citation>
    <scope>NUCLEOTIDE SEQUENCE [LARGE SCALE GENOMIC DNA]</scope>
    <source>
        <strain evidence="1 2">SH398</strain>
    </source>
</reference>